<accession>A0ACB8ADP6</accession>
<reference evidence="1" key="1">
    <citation type="journal article" date="2021" name="New Phytol.">
        <title>Evolutionary innovations through gain and loss of genes in the ectomycorrhizal Boletales.</title>
        <authorList>
            <person name="Wu G."/>
            <person name="Miyauchi S."/>
            <person name="Morin E."/>
            <person name="Kuo A."/>
            <person name="Drula E."/>
            <person name="Varga T."/>
            <person name="Kohler A."/>
            <person name="Feng B."/>
            <person name="Cao Y."/>
            <person name="Lipzen A."/>
            <person name="Daum C."/>
            <person name="Hundley H."/>
            <person name="Pangilinan J."/>
            <person name="Johnson J."/>
            <person name="Barry K."/>
            <person name="LaButti K."/>
            <person name="Ng V."/>
            <person name="Ahrendt S."/>
            <person name="Min B."/>
            <person name="Choi I.G."/>
            <person name="Park H."/>
            <person name="Plett J.M."/>
            <person name="Magnuson J."/>
            <person name="Spatafora J.W."/>
            <person name="Nagy L.G."/>
            <person name="Henrissat B."/>
            <person name="Grigoriev I.V."/>
            <person name="Yang Z.L."/>
            <person name="Xu J."/>
            <person name="Martin F.M."/>
        </authorList>
    </citation>
    <scope>NUCLEOTIDE SEQUENCE</scope>
    <source>
        <strain evidence="1">ATCC 28755</strain>
    </source>
</reference>
<organism evidence="1 2">
    <name type="scientific">Hygrophoropsis aurantiaca</name>
    <dbReference type="NCBI Taxonomy" id="72124"/>
    <lineage>
        <taxon>Eukaryota</taxon>
        <taxon>Fungi</taxon>
        <taxon>Dikarya</taxon>
        <taxon>Basidiomycota</taxon>
        <taxon>Agaricomycotina</taxon>
        <taxon>Agaricomycetes</taxon>
        <taxon>Agaricomycetidae</taxon>
        <taxon>Boletales</taxon>
        <taxon>Coniophorineae</taxon>
        <taxon>Hygrophoropsidaceae</taxon>
        <taxon>Hygrophoropsis</taxon>
    </lineage>
</organism>
<keyword evidence="2" id="KW-1185">Reference proteome</keyword>
<proteinExistence type="predicted"/>
<dbReference type="EMBL" id="MU267682">
    <property type="protein sequence ID" value="KAH7911336.1"/>
    <property type="molecule type" value="Genomic_DNA"/>
</dbReference>
<evidence type="ECO:0000313" key="1">
    <source>
        <dbReference type="EMBL" id="KAH7911336.1"/>
    </source>
</evidence>
<sequence length="247" mass="26180">MTEDGYGSTVIEEETSLDADAPDGTEDATSDSDTDINTYEPSSVTPLDGNLEESINTLINSLVDCTVGSTEPDPDSGSILEPGSNSLSGSGPSTRSPNVPRSRRVGIVCPPRNYKRPPSLHNLQERPQPAATQLPSSPSPDSDAPKQSPPIPPRSPLRPRSSRASSSSVTIHRESQSSFVPGPTGVNPSEESGVPEYMPETQTASLPLEEMPLLHRASFGSLSALLESLGADYDPHTSRNSTRSDFP</sequence>
<feature type="non-terminal residue" evidence="1">
    <location>
        <position position="247"/>
    </location>
</feature>
<comment type="caution">
    <text evidence="1">The sequence shown here is derived from an EMBL/GenBank/DDBJ whole genome shotgun (WGS) entry which is preliminary data.</text>
</comment>
<name>A0ACB8ADP6_9AGAM</name>
<dbReference type="Proteomes" id="UP000790377">
    <property type="component" value="Unassembled WGS sequence"/>
</dbReference>
<evidence type="ECO:0000313" key="2">
    <source>
        <dbReference type="Proteomes" id="UP000790377"/>
    </source>
</evidence>
<protein>
    <submittedName>
        <fullName evidence="1">Uncharacterized protein</fullName>
    </submittedName>
</protein>
<gene>
    <name evidence="1" type="ORF">BJ138DRAFT_937966</name>
</gene>